<dbReference type="HOGENOM" id="CLU_179100_0_0_11"/>
<sequence length="95" mass="10523">MDTILALAGVATVSVNVDGDGGNWLPLLFLLSGPAYYFFMYTRYRNRDKRHNHEVETSAEVANLRSHDAKVKTVRGVSNSRIKGDNARSVIGARN</sequence>
<dbReference type="RefSeq" id="WP_015771889.1">
    <property type="nucleotide sequence ID" value="NC_013174.1"/>
</dbReference>
<dbReference type="eggNOG" id="ENOG5033I0X">
    <property type="taxonomic scope" value="Bacteria"/>
</dbReference>
<keyword evidence="1" id="KW-0472">Membrane</keyword>
<dbReference type="Proteomes" id="UP000000628">
    <property type="component" value="Chromosome"/>
</dbReference>
<dbReference type="STRING" id="471856.Jden_1613"/>
<keyword evidence="1" id="KW-1133">Transmembrane helix</keyword>
<organism evidence="2 3">
    <name type="scientific">Jonesia denitrificans (strain ATCC 14870 / DSM 20603 / BCRC 15368 / CIP 55.134 / JCM 11481 / NBRC 15587 / NCTC 10816 / Prevot 55134)</name>
    <name type="common">Listeria denitrificans</name>
    <dbReference type="NCBI Taxonomy" id="471856"/>
    <lineage>
        <taxon>Bacteria</taxon>
        <taxon>Bacillati</taxon>
        <taxon>Actinomycetota</taxon>
        <taxon>Actinomycetes</taxon>
        <taxon>Micrococcales</taxon>
        <taxon>Jonesiaceae</taxon>
        <taxon>Jonesia</taxon>
    </lineage>
</organism>
<accession>C7R5I8</accession>
<proteinExistence type="predicted"/>
<reference evidence="2 3" key="1">
    <citation type="journal article" date="2009" name="Stand. Genomic Sci.">
        <title>Complete genome sequence of Jonesia denitrificans type strain (Prevot 55134).</title>
        <authorList>
            <person name="Pukall R."/>
            <person name="Gehrich-Schroter G."/>
            <person name="Lapidus A."/>
            <person name="Nolan M."/>
            <person name="Glavina Del Rio T."/>
            <person name="Lucas S."/>
            <person name="Chen F."/>
            <person name="Tice H."/>
            <person name="Pitluck S."/>
            <person name="Cheng J.F."/>
            <person name="Copeland A."/>
            <person name="Saunders E."/>
            <person name="Brettin T."/>
            <person name="Detter J.C."/>
            <person name="Bruce D."/>
            <person name="Goodwin L."/>
            <person name="Pati A."/>
            <person name="Ivanova N."/>
            <person name="Mavromatis K."/>
            <person name="Ovchinnikova G."/>
            <person name="Chen A."/>
            <person name="Palaniappan K."/>
            <person name="Land M."/>
            <person name="Hauser L."/>
            <person name="Chang Y.J."/>
            <person name="Jeffries C.D."/>
            <person name="Chain P."/>
            <person name="Goker M."/>
            <person name="Bristow J."/>
            <person name="Eisen J.A."/>
            <person name="Markowitz V."/>
            <person name="Hugenholtz P."/>
            <person name="Kyrpides N.C."/>
            <person name="Klenk H.P."/>
            <person name="Han C."/>
        </authorList>
    </citation>
    <scope>NUCLEOTIDE SEQUENCE [LARGE SCALE GENOMIC DNA]</scope>
    <source>
        <strain evidence="3">ATCC 14870 / DSM 20603 / BCRC 15368 / CIP 55.134 / JCM 11481 / NBRC 15587 / NCTC 10816 / Prevot 55134</strain>
    </source>
</reference>
<protein>
    <recommendedName>
        <fullName evidence="4">Growth/differentiation factor</fullName>
    </recommendedName>
</protein>
<dbReference type="AlphaFoldDB" id="C7R5I8"/>
<evidence type="ECO:0000313" key="2">
    <source>
        <dbReference type="EMBL" id="ACV09261.1"/>
    </source>
</evidence>
<keyword evidence="3" id="KW-1185">Reference proteome</keyword>
<feature type="transmembrane region" description="Helical" evidence="1">
    <location>
        <begin position="24"/>
        <end position="41"/>
    </location>
</feature>
<evidence type="ECO:0000313" key="3">
    <source>
        <dbReference type="Proteomes" id="UP000000628"/>
    </source>
</evidence>
<dbReference type="EMBL" id="CP001706">
    <property type="protein sequence ID" value="ACV09261.1"/>
    <property type="molecule type" value="Genomic_DNA"/>
</dbReference>
<name>C7R5I8_JONDD</name>
<keyword evidence="1" id="KW-0812">Transmembrane</keyword>
<dbReference type="OrthoDB" id="6001663at2"/>
<gene>
    <name evidence="2" type="ordered locus">Jden_1613</name>
</gene>
<dbReference type="KEGG" id="jde:Jden_1613"/>
<evidence type="ECO:0008006" key="4">
    <source>
        <dbReference type="Google" id="ProtNLM"/>
    </source>
</evidence>
<evidence type="ECO:0000256" key="1">
    <source>
        <dbReference type="SAM" id="Phobius"/>
    </source>
</evidence>